<dbReference type="InterPro" id="IPR036942">
    <property type="entry name" value="Beta-barrel_TonB_sf"/>
</dbReference>
<dbReference type="Pfam" id="PF11854">
    <property type="entry name" value="MtrB_PioB"/>
    <property type="match status" value="1"/>
</dbReference>
<dbReference type="NCBIfam" id="TIGR03509">
    <property type="entry name" value="OMP_MtrB_PioB"/>
    <property type="match status" value="1"/>
</dbReference>
<evidence type="ECO:0000256" key="2">
    <source>
        <dbReference type="ARBA" id="ARBA00023136"/>
    </source>
</evidence>
<keyword evidence="3" id="KW-0998">Cell outer membrane</keyword>
<dbReference type="Proteomes" id="UP000534783">
    <property type="component" value="Unassembled WGS sequence"/>
</dbReference>
<organism evidence="4 5">
    <name type="scientific">Candidatus Manganitrophus noduliformans</name>
    <dbReference type="NCBI Taxonomy" id="2606439"/>
    <lineage>
        <taxon>Bacteria</taxon>
        <taxon>Pseudomonadati</taxon>
        <taxon>Nitrospirota</taxon>
        <taxon>Nitrospiria</taxon>
        <taxon>Candidatus Troglogloeales</taxon>
        <taxon>Candidatus Manganitrophaceae</taxon>
        <taxon>Candidatus Manganitrophus</taxon>
    </lineage>
</organism>
<evidence type="ECO:0000256" key="3">
    <source>
        <dbReference type="ARBA" id="ARBA00023237"/>
    </source>
</evidence>
<sequence length="746" mass="84514">MNDRIRFSWGVFLMTALLLLPAAGFAETEEERVRLSGEVEVGGRVFIDRPSEEDRGKFEEYGEVPAGPFLENLYLRVDRADDRYFLELRAREIGEEDQNFLLRSVRPGRSLFEFEWDQTPHTYSNTGRSPFVETTPGVFQLPDLLQTSLAGAAAADRPNILRSFLATTPPVDLTTRWDTARFLWVGSPYPTLTLQAEYAVIHKQGNRPISTTFLFTNQVELPEPIDQRIDDLKLTAELTRERWQLQLGYGLSLFQNDIDALIWDNPLSATDAVGAPSRGRLDLPPDNVAHTIHLTGAVNLPRRSRLSGTLSYSRRTQDDHFLPHTINTAVSAPALVLPADSLDGKVDIWTGYLKFTSRPVESVGVKSYYRFYGFNNKTPERIFPAQVRTDLSILNEEVRSSSINYTKESAGAATDWQSGRSLSLGVGYDWMRWSRDDRHREAPTTNEHTPKVSLDYTGIDWLLLRTSYARSWRRNGDYNTFAHLAHTHVDVEGLDTTQAQHLLLRKYDEADRDRHRVDLLAQISPKETLSFTPSVSYRKDDYKNSPFGLQEDQNWAAGLDFSWSPIAPGITLYASYMREVFDALQRSRYRTPPAQLENPTYDWISQNKDKIDTVGVSVNIVLIPSKADLDLSWNASRAVGAMRASNPVPPAGGTEAQNISATAENYPDITERLQRLEAALRYAVSPALFWRLQYILEKFDITDFRTDVMQPFMGDVEAGSGTSIYLGAQIRDYTAQIVSFVVGYRF</sequence>
<proteinExistence type="predicted"/>
<gene>
    <name evidence="4" type="ORF">MNODULE_18010</name>
</gene>
<dbReference type="AlphaFoldDB" id="A0A7X6DT17"/>
<keyword evidence="2" id="KW-0472">Membrane</keyword>
<dbReference type="Gene3D" id="2.40.170.20">
    <property type="entry name" value="TonB-dependent receptor, beta-barrel domain"/>
    <property type="match status" value="1"/>
</dbReference>
<dbReference type="SUPFAM" id="SSF56935">
    <property type="entry name" value="Porins"/>
    <property type="match status" value="1"/>
</dbReference>
<name>A0A7X6DT17_9BACT</name>
<comment type="subcellular location">
    <subcellularLocation>
        <location evidence="1">Cell outer membrane</location>
    </subcellularLocation>
</comment>
<evidence type="ECO:0000313" key="4">
    <source>
        <dbReference type="EMBL" id="NKE72649.1"/>
    </source>
</evidence>
<dbReference type="InterPro" id="IPR020016">
    <property type="entry name" value="Decahaem-assoc_OM_MtrB/PioB"/>
</dbReference>
<accession>A0A7X6DT17</accession>
<dbReference type="EMBL" id="VTOW01000003">
    <property type="protein sequence ID" value="NKE72649.1"/>
    <property type="molecule type" value="Genomic_DNA"/>
</dbReference>
<evidence type="ECO:0000313" key="5">
    <source>
        <dbReference type="Proteomes" id="UP000534783"/>
    </source>
</evidence>
<reference evidence="4 5" key="1">
    <citation type="journal article" date="2020" name="Nature">
        <title>Bacterial chemolithoautotrophy via manganese oxidation.</title>
        <authorList>
            <person name="Yu H."/>
            <person name="Leadbetter J.R."/>
        </authorList>
    </citation>
    <scope>NUCLEOTIDE SEQUENCE [LARGE SCALE GENOMIC DNA]</scope>
    <source>
        <strain evidence="4 5">Mn-1</strain>
    </source>
</reference>
<evidence type="ECO:0000256" key="1">
    <source>
        <dbReference type="ARBA" id="ARBA00004442"/>
    </source>
</evidence>
<dbReference type="RefSeq" id="WP_168062504.1">
    <property type="nucleotide sequence ID" value="NZ_VTOW01000003.1"/>
</dbReference>
<protein>
    <submittedName>
        <fullName evidence="4">MtrB/PioB family decaheme-associated outer membrane protein</fullName>
    </submittedName>
</protein>
<comment type="caution">
    <text evidence="4">The sequence shown here is derived from an EMBL/GenBank/DDBJ whole genome shotgun (WGS) entry which is preliminary data.</text>
</comment>
<keyword evidence="5" id="KW-1185">Reference proteome</keyword>
<dbReference type="GO" id="GO:0009279">
    <property type="term" value="C:cell outer membrane"/>
    <property type="evidence" value="ECO:0007669"/>
    <property type="project" value="UniProtKB-SubCell"/>
</dbReference>